<dbReference type="SUPFAM" id="SSF54695">
    <property type="entry name" value="POZ domain"/>
    <property type="match status" value="1"/>
</dbReference>
<comment type="caution">
    <text evidence="3">The sequence shown here is derived from an EMBL/GenBank/DDBJ whole genome shotgun (WGS) entry which is preliminary data.</text>
</comment>
<dbReference type="Pfam" id="PF00651">
    <property type="entry name" value="BTB"/>
    <property type="match status" value="1"/>
</dbReference>
<dbReference type="InterPro" id="IPR011333">
    <property type="entry name" value="SKP1/BTB/POZ_sf"/>
</dbReference>
<dbReference type="InterPro" id="IPR000210">
    <property type="entry name" value="BTB/POZ_dom"/>
</dbReference>
<dbReference type="OrthoDB" id="3036049at2759"/>
<accession>A0A550BSS4</accession>
<evidence type="ECO:0000313" key="3">
    <source>
        <dbReference type="EMBL" id="TRM55592.1"/>
    </source>
</evidence>
<proteinExistence type="predicted"/>
<dbReference type="Proteomes" id="UP000320762">
    <property type="component" value="Unassembled WGS sequence"/>
</dbReference>
<evidence type="ECO:0000313" key="4">
    <source>
        <dbReference type="Proteomes" id="UP000320762"/>
    </source>
</evidence>
<evidence type="ECO:0000259" key="2">
    <source>
        <dbReference type="PROSITE" id="PS50097"/>
    </source>
</evidence>
<name>A0A550BSS4_9AGAR</name>
<feature type="domain" description="BTB" evidence="2">
    <location>
        <begin position="16"/>
        <end position="80"/>
    </location>
</feature>
<evidence type="ECO:0000256" key="1">
    <source>
        <dbReference type="SAM" id="MobiDB-lite"/>
    </source>
</evidence>
<sequence length="337" mass="38943">MTSSCTRDPELWFDDGNLVIQVTPRLFRLHRGVLALSSNFFRDMVAFPRAAEEDTYDDVPLVVLRDDDARDAAHFFKALYMPTYFPPPPARTTFEALEGVLRMAHKYDAPVLRRCALQHLARPFSSELCEVHLDMTRYYDLDLRSNWKVAELKAITSLAQEVHAIWLLPMVYHETLQHPANALDAPEVWLGRQRRFQHNEHVACFAGCEILRKEFPLDVFASTKIGCGQPVCLKYRLASINQDDMRNFMEIPLTYFTPWMENDDNFGDICDACMDAMRDAYNSWLKDVWQRLPSIFNLPDWDELSALKKQDLEGSPEAPCGRGCDERRLNRMEGAGR</sequence>
<feature type="region of interest" description="Disordered" evidence="1">
    <location>
        <begin position="313"/>
        <end position="337"/>
    </location>
</feature>
<keyword evidence="4" id="KW-1185">Reference proteome</keyword>
<organism evidence="3 4">
    <name type="scientific">Schizophyllum amplum</name>
    <dbReference type="NCBI Taxonomy" id="97359"/>
    <lineage>
        <taxon>Eukaryota</taxon>
        <taxon>Fungi</taxon>
        <taxon>Dikarya</taxon>
        <taxon>Basidiomycota</taxon>
        <taxon>Agaricomycotina</taxon>
        <taxon>Agaricomycetes</taxon>
        <taxon>Agaricomycetidae</taxon>
        <taxon>Agaricales</taxon>
        <taxon>Schizophyllaceae</taxon>
        <taxon>Schizophyllum</taxon>
    </lineage>
</organism>
<dbReference type="AlphaFoldDB" id="A0A550BSS4"/>
<dbReference type="Gene3D" id="3.30.710.10">
    <property type="entry name" value="Potassium Channel Kv1.1, Chain A"/>
    <property type="match status" value="1"/>
</dbReference>
<dbReference type="EMBL" id="VDMD01000117">
    <property type="protein sequence ID" value="TRM55592.1"/>
    <property type="molecule type" value="Genomic_DNA"/>
</dbReference>
<reference evidence="3 4" key="1">
    <citation type="journal article" date="2019" name="New Phytol.">
        <title>Comparative genomics reveals unique wood-decay strategies and fruiting body development in the Schizophyllaceae.</title>
        <authorList>
            <person name="Almasi E."/>
            <person name="Sahu N."/>
            <person name="Krizsan K."/>
            <person name="Balint B."/>
            <person name="Kovacs G.M."/>
            <person name="Kiss B."/>
            <person name="Cseklye J."/>
            <person name="Drula E."/>
            <person name="Henrissat B."/>
            <person name="Nagy I."/>
            <person name="Chovatia M."/>
            <person name="Adam C."/>
            <person name="LaButti K."/>
            <person name="Lipzen A."/>
            <person name="Riley R."/>
            <person name="Grigoriev I.V."/>
            <person name="Nagy L.G."/>
        </authorList>
    </citation>
    <scope>NUCLEOTIDE SEQUENCE [LARGE SCALE GENOMIC DNA]</scope>
    <source>
        <strain evidence="3 4">NL-1724</strain>
    </source>
</reference>
<gene>
    <name evidence="3" type="ORF">BD626DRAFT_588102</name>
</gene>
<feature type="compositionally biased region" description="Basic and acidic residues" evidence="1">
    <location>
        <begin position="323"/>
        <end position="337"/>
    </location>
</feature>
<protein>
    <recommendedName>
        <fullName evidence="2">BTB domain-containing protein</fullName>
    </recommendedName>
</protein>
<dbReference type="PROSITE" id="PS50097">
    <property type="entry name" value="BTB"/>
    <property type="match status" value="1"/>
</dbReference>